<protein>
    <submittedName>
        <fullName evidence="7">Inorganic phosphate transporter</fullName>
    </submittedName>
</protein>
<keyword evidence="3 6" id="KW-0812">Transmembrane</keyword>
<keyword evidence="2" id="KW-0813">Transport</keyword>
<evidence type="ECO:0000256" key="2">
    <source>
        <dbReference type="ARBA" id="ARBA00022448"/>
    </source>
</evidence>
<dbReference type="PANTHER" id="PTHR11101">
    <property type="entry name" value="PHOSPHATE TRANSPORTER"/>
    <property type="match status" value="1"/>
</dbReference>
<name>A0A9D1Z7C2_9FIRM</name>
<sequence length="334" mass="34474">MSLSSLVSALAVPGLLPVVLLTLGVIVVNGWTDAPNAIATAVSTKALTFPAAAVLAAVCNLLGALLSTVFFPAVTKSVLDLAQFGGDRHAALWALCAAMASIVVWSTAAWYFGIPTSESHGLLAGLTGAALALEGGAANVDLPAWSRVWVALPLSVCLGYLLAKVLTQRPEHPRGPSFYLRAQRAGAAAMAFLHGAQDGQKFLGVFLLGLSLSAGWDVPNGYAPLWLAALCAGTIALGTALGGQRIIDTVSRDMVVLDPRQGLTADLAGASALLLCTLLGLPVSTTHTKTAAILGAGRHPDWSIARSIVLAWVLTFPACGLLSFLCTKILLFFL</sequence>
<evidence type="ECO:0000256" key="4">
    <source>
        <dbReference type="ARBA" id="ARBA00022989"/>
    </source>
</evidence>
<dbReference type="GO" id="GO:0016020">
    <property type="term" value="C:membrane"/>
    <property type="evidence" value="ECO:0007669"/>
    <property type="project" value="UniProtKB-SubCell"/>
</dbReference>
<keyword evidence="5 6" id="KW-0472">Membrane</keyword>
<comment type="caution">
    <text evidence="7">The sequence shown here is derived from an EMBL/GenBank/DDBJ whole genome shotgun (WGS) entry which is preliminary data.</text>
</comment>
<dbReference type="InterPro" id="IPR001204">
    <property type="entry name" value="Phos_transporter"/>
</dbReference>
<organism evidence="7 8">
    <name type="scientific">Candidatus Intestinimonas merdavium</name>
    <dbReference type="NCBI Taxonomy" id="2838622"/>
    <lineage>
        <taxon>Bacteria</taxon>
        <taxon>Bacillati</taxon>
        <taxon>Bacillota</taxon>
        <taxon>Clostridia</taxon>
        <taxon>Eubacteriales</taxon>
        <taxon>Intestinimonas</taxon>
    </lineage>
</organism>
<evidence type="ECO:0000313" key="7">
    <source>
        <dbReference type="EMBL" id="HIY73386.1"/>
    </source>
</evidence>
<dbReference type="PANTHER" id="PTHR11101:SF80">
    <property type="entry name" value="PHOSPHATE TRANSPORTER"/>
    <property type="match status" value="1"/>
</dbReference>
<feature type="transmembrane region" description="Helical" evidence="6">
    <location>
        <begin position="49"/>
        <end position="71"/>
    </location>
</feature>
<comment type="subcellular location">
    <subcellularLocation>
        <location evidence="1">Membrane</location>
        <topology evidence="1">Multi-pass membrane protein</topology>
    </subcellularLocation>
</comment>
<reference evidence="7" key="2">
    <citation type="submission" date="2021-04" db="EMBL/GenBank/DDBJ databases">
        <authorList>
            <person name="Gilroy R."/>
        </authorList>
    </citation>
    <scope>NUCLEOTIDE SEQUENCE</scope>
    <source>
        <strain evidence="7">CHK33-7979</strain>
    </source>
</reference>
<dbReference type="Pfam" id="PF01384">
    <property type="entry name" value="PHO4"/>
    <property type="match status" value="2"/>
</dbReference>
<proteinExistence type="predicted"/>
<feature type="transmembrane region" description="Helical" evidence="6">
    <location>
        <begin position="121"/>
        <end position="138"/>
    </location>
</feature>
<feature type="transmembrane region" description="Helical" evidence="6">
    <location>
        <begin position="225"/>
        <end position="243"/>
    </location>
</feature>
<gene>
    <name evidence="7" type="ORF">H9826_05360</name>
</gene>
<evidence type="ECO:0000256" key="6">
    <source>
        <dbReference type="SAM" id="Phobius"/>
    </source>
</evidence>
<evidence type="ECO:0000313" key="8">
    <source>
        <dbReference type="Proteomes" id="UP000886824"/>
    </source>
</evidence>
<dbReference type="AlphaFoldDB" id="A0A9D1Z7C2"/>
<dbReference type="GO" id="GO:0005315">
    <property type="term" value="F:phosphate transmembrane transporter activity"/>
    <property type="evidence" value="ECO:0007669"/>
    <property type="project" value="InterPro"/>
</dbReference>
<feature type="transmembrane region" description="Helical" evidence="6">
    <location>
        <begin position="6"/>
        <end position="28"/>
    </location>
</feature>
<feature type="transmembrane region" description="Helical" evidence="6">
    <location>
        <begin position="304"/>
        <end position="333"/>
    </location>
</feature>
<dbReference type="Proteomes" id="UP000886824">
    <property type="component" value="Unassembled WGS sequence"/>
</dbReference>
<reference evidence="7" key="1">
    <citation type="journal article" date="2021" name="PeerJ">
        <title>Extensive microbial diversity within the chicken gut microbiome revealed by metagenomics and culture.</title>
        <authorList>
            <person name="Gilroy R."/>
            <person name="Ravi A."/>
            <person name="Getino M."/>
            <person name="Pursley I."/>
            <person name="Horton D.L."/>
            <person name="Alikhan N.F."/>
            <person name="Baker D."/>
            <person name="Gharbi K."/>
            <person name="Hall N."/>
            <person name="Watson M."/>
            <person name="Adriaenssens E.M."/>
            <person name="Foster-Nyarko E."/>
            <person name="Jarju S."/>
            <person name="Secka A."/>
            <person name="Antonio M."/>
            <person name="Oren A."/>
            <person name="Chaudhuri R.R."/>
            <person name="La Ragione R."/>
            <person name="Hildebrand F."/>
            <person name="Pallen M.J."/>
        </authorList>
    </citation>
    <scope>NUCLEOTIDE SEQUENCE</scope>
    <source>
        <strain evidence="7">CHK33-7979</strain>
    </source>
</reference>
<feature type="transmembrane region" description="Helical" evidence="6">
    <location>
        <begin position="91"/>
        <end position="114"/>
    </location>
</feature>
<accession>A0A9D1Z7C2</accession>
<evidence type="ECO:0000256" key="1">
    <source>
        <dbReference type="ARBA" id="ARBA00004141"/>
    </source>
</evidence>
<evidence type="ECO:0000256" key="3">
    <source>
        <dbReference type="ARBA" id="ARBA00022692"/>
    </source>
</evidence>
<feature type="transmembrane region" description="Helical" evidence="6">
    <location>
        <begin position="263"/>
        <end position="284"/>
    </location>
</feature>
<feature type="transmembrane region" description="Helical" evidence="6">
    <location>
        <begin position="144"/>
        <end position="163"/>
    </location>
</feature>
<evidence type="ECO:0000256" key="5">
    <source>
        <dbReference type="ARBA" id="ARBA00023136"/>
    </source>
</evidence>
<keyword evidence="4 6" id="KW-1133">Transmembrane helix</keyword>
<dbReference type="EMBL" id="DXCX01000055">
    <property type="protein sequence ID" value="HIY73386.1"/>
    <property type="molecule type" value="Genomic_DNA"/>
</dbReference>
<dbReference type="GO" id="GO:0035435">
    <property type="term" value="P:phosphate ion transmembrane transport"/>
    <property type="evidence" value="ECO:0007669"/>
    <property type="project" value="TreeGrafter"/>
</dbReference>